<organism evidence="1">
    <name type="scientific">Myoviridae sp. ctj994</name>
    <dbReference type="NCBI Taxonomy" id="2825160"/>
    <lineage>
        <taxon>Viruses</taxon>
        <taxon>Duplodnaviria</taxon>
        <taxon>Heunggongvirae</taxon>
        <taxon>Uroviricota</taxon>
        <taxon>Caudoviricetes</taxon>
    </lineage>
</organism>
<name>A0A8S5NWP0_9CAUD</name>
<accession>A0A8S5NWP0</accession>
<sequence>MAFEDIKVRGLTFAERGELIKSGLDPLYTPVPEEAPDTERLLRSRELAQWIMQHIYGLTEDEINAAPDNDLMEVALDTMRFTHEKKAEIEKN</sequence>
<dbReference type="EMBL" id="BK015278">
    <property type="protein sequence ID" value="DAD99221.1"/>
    <property type="molecule type" value="Genomic_DNA"/>
</dbReference>
<protein>
    <submittedName>
        <fullName evidence="1">Uncharacterized protein</fullName>
    </submittedName>
</protein>
<reference evidence="1" key="1">
    <citation type="journal article" date="2021" name="Proc. Natl. Acad. Sci. U.S.A.">
        <title>A Catalog of Tens of Thousands of Viruses from Human Metagenomes Reveals Hidden Associations with Chronic Diseases.</title>
        <authorList>
            <person name="Tisza M.J."/>
            <person name="Buck C.B."/>
        </authorList>
    </citation>
    <scope>NUCLEOTIDE SEQUENCE</scope>
    <source>
        <strain evidence="1">Ctj994</strain>
    </source>
</reference>
<proteinExistence type="predicted"/>
<evidence type="ECO:0000313" key="1">
    <source>
        <dbReference type="EMBL" id="DAD99221.1"/>
    </source>
</evidence>